<keyword evidence="2" id="KW-1185">Reference proteome</keyword>
<dbReference type="HOGENOM" id="CLU_2135416_0_0_1"/>
<name>A7TQ36_VANPO</name>
<organism evidence="2">
    <name type="scientific">Vanderwaltozyma polyspora (strain ATCC 22028 / DSM 70294 / BCRC 21397 / CBS 2163 / NBRC 10782 / NRRL Y-8283 / UCD 57-17)</name>
    <name type="common">Kluyveromyces polysporus</name>
    <dbReference type="NCBI Taxonomy" id="436907"/>
    <lineage>
        <taxon>Eukaryota</taxon>
        <taxon>Fungi</taxon>
        <taxon>Dikarya</taxon>
        <taxon>Ascomycota</taxon>
        <taxon>Saccharomycotina</taxon>
        <taxon>Saccharomycetes</taxon>
        <taxon>Saccharomycetales</taxon>
        <taxon>Saccharomycetaceae</taxon>
        <taxon>Vanderwaltozyma</taxon>
    </lineage>
</organism>
<gene>
    <name evidence="1" type="ORF">Kpol_489p23</name>
</gene>
<dbReference type="AlphaFoldDB" id="A7TQ36"/>
<evidence type="ECO:0000313" key="1">
    <source>
        <dbReference type="EMBL" id="EDO15641.1"/>
    </source>
</evidence>
<protein>
    <submittedName>
        <fullName evidence="1">Tkp4 protein</fullName>
    </submittedName>
</protein>
<dbReference type="InParanoid" id="A7TQ36"/>
<evidence type="ECO:0000313" key="2">
    <source>
        <dbReference type="Proteomes" id="UP000000267"/>
    </source>
</evidence>
<sequence length="113" mass="13327">MNLNCNYGRGLIELSMESYISKLKEEYPEIIKEDDKKVKVPYIYQYKVDPRTDELNLTKQKLKQKVKFLAEIEGKLNYMRTRGRLDLEFAVGKLARLVLDPHERVIEAAHKLL</sequence>
<dbReference type="OMA" id="ENTLLMN"/>
<dbReference type="KEGG" id="vpo:Kpol_489p23"/>
<dbReference type="RefSeq" id="XP_001643499.1">
    <property type="nucleotide sequence ID" value="XM_001643449.1"/>
</dbReference>
<reference evidence="1 2" key="1">
    <citation type="journal article" date="2007" name="Proc. Natl. Acad. Sci. U.S.A.">
        <title>Independent sorting-out of thousands of duplicated gene pairs in two yeast species descended from a whole-genome duplication.</title>
        <authorList>
            <person name="Scannell D.R."/>
            <person name="Frank A.C."/>
            <person name="Conant G.C."/>
            <person name="Byrne K.P."/>
            <person name="Woolfit M."/>
            <person name="Wolfe K.H."/>
        </authorList>
    </citation>
    <scope>NUCLEOTIDE SEQUENCE [LARGE SCALE GENOMIC DNA]</scope>
    <source>
        <strain evidence="2">ATCC 22028 / DSM 70294 / BCRC 21397 / CBS 2163 / NBRC 10782 / NRRL Y-8283 / UCD 57-17</strain>
    </source>
</reference>
<proteinExistence type="predicted"/>
<dbReference type="GeneID" id="5543725"/>
<dbReference type="OrthoDB" id="10524378at2759"/>
<dbReference type="Proteomes" id="UP000000267">
    <property type="component" value="Unassembled WGS sequence"/>
</dbReference>
<dbReference type="EMBL" id="DS480451">
    <property type="protein sequence ID" value="EDO15641.1"/>
    <property type="molecule type" value="Genomic_DNA"/>
</dbReference>
<dbReference type="eggNOG" id="KOG0017">
    <property type="taxonomic scope" value="Eukaryota"/>
</dbReference>
<dbReference type="PhylomeDB" id="A7TQ36"/>
<accession>A7TQ36</accession>